<comment type="subcellular location">
    <subcellularLocation>
        <location evidence="1">Cell membrane</location>
        <topology evidence="1">Multi-pass membrane protein</topology>
    </subcellularLocation>
    <subcellularLocation>
        <location evidence="7">Membrane</location>
        <topology evidence="7">Multi-pass membrane protein</topology>
    </subcellularLocation>
</comment>
<feature type="transmembrane region" description="Helical" evidence="8">
    <location>
        <begin position="475"/>
        <end position="493"/>
    </location>
</feature>
<feature type="transmembrane region" description="Helical" evidence="8">
    <location>
        <begin position="436"/>
        <end position="455"/>
    </location>
</feature>
<reference evidence="10" key="1">
    <citation type="journal article" date="2022" name="Environ. Microbiol.">
        <title>Geoalkalibacter halelectricus SAP #1 sp. nov. possessing extracellular electron transfer and mineral#reducing capabilities from a haloalkaline environment.</title>
        <authorList>
            <person name="Yadav S."/>
            <person name="Singh R."/>
            <person name="Sundharam S.S."/>
            <person name="Chaudhary S."/>
            <person name="Krishnamurthi S."/>
            <person name="Patil S.A."/>
        </authorList>
    </citation>
    <scope>NUCLEOTIDE SEQUENCE</scope>
    <source>
        <strain evidence="10">SAP-1</strain>
    </source>
</reference>
<dbReference type="RefSeq" id="WP_260746228.1">
    <property type="nucleotide sequence ID" value="NZ_CP092109.1"/>
</dbReference>
<evidence type="ECO:0000256" key="1">
    <source>
        <dbReference type="ARBA" id="ARBA00004651"/>
    </source>
</evidence>
<feature type="transmembrane region" description="Helical" evidence="8">
    <location>
        <begin position="358"/>
        <end position="381"/>
    </location>
</feature>
<dbReference type="InterPro" id="IPR052175">
    <property type="entry name" value="ComplexI-like_HydComp"/>
</dbReference>
<organism evidence="10 11">
    <name type="scientific">Geoalkalibacter halelectricus</name>
    <dbReference type="NCBI Taxonomy" id="2847045"/>
    <lineage>
        <taxon>Bacteria</taxon>
        <taxon>Pseudomonadati</taxon>
        <taxon>Thermodesulfobacteriota</taxon>
        <taxon>Desulfuromonadia</taxon>
        <taxon>Desulfuromonadales</taxon>
        <taxon>Geoalkalibacteraceae</taxon>
        <taxon>Geoalkalibacter</taxon>
    </lineage>
</organism>
<proteinExistence type="predicted"/>
<feature type="transmembrane region" description="Helical" evidence="8">
    <location>
        <begin position="236"/>
        <end position="255"/>
    </location>
</feature>
<dbReference type="PANTHER" id="PTHR42682:SF4">
    <property type="entry name" value="NADH-UBIQUINONE_PLASTOQUINONE"/>
    <property type="match status" value="1"/>
</dbReference>
<evidence type="ECO:0000313" key="10">
    <source>
        <dbReference type="EMBL" id="UWZ77880.1"/>
    </source>
</evidence>
<gene>
    <name evidence="10" type="ORF">L9S41_09205</name>
</gene>
<evidence type="ECO:0000256" key="7">
    <source>
        <dbReference type="RuleBase" id="RU000320"/>
    </source>
</evidence>
<evidence type="ECO:0000256" key="5">
    <source>
        <dbReference type="ARBA" id="ARBA00023002"/>
    </source>
</evidence>
<evidence type="ECO:0000256" key="2">
    <source>
        <dbReference type="ARBA" id="ARBA00022475"/>
    </source>
</evidence>
<dbReference type="PRINTS" id="PR01434">
    <property type="entry name" value="NADHDHGNASE5"/>
</dbReference>
<evidence type="ECO:0000256" key="8">
    <source>
        <dbReference type="SAM" id="Phobius"/>
    </source>
</evidence>
<evidence type="ECO:0000256" key="4">
    <source>
        <dbReference type="ARBA" id="ARBA00022989"/>
    </source>
</evidence>
<sequence>MNAAVAFQTLLLPLVPLVPLLILGALLFRRLSALALRLAPWAPLPGLIASLMPESGAVLELPWMLLGGSLGLDATGRVFLFLFSLLWLAAGSYASAYLRDDPRRRRFFAFFLLALCGNLGLPIARDMLDFYLFFALMSFSAYGLVVHDSSDFALRAGRIYLYLVLVGEVMLFVALALTARAAGSLAMAEAAAALAEAPDRGLILALLLIGFGIKMGVVPLHVWLPLAHPAAPIPASAVLSGAMIKAGLLGLLRFLPLGETALPGWSLILITLGLTMAFYGVVAGLAQQQAKAVLAYSSISQMGFPLLGLGLALADPESWQVLAPVVILYALHHGLAKGTLFLGVGMAGELAGTAGRRYLVLAGLLLPALALAGAPLTSGALAKGALKPLVYLAPGGWAAALPWLLSLGAVGTTLLMARFLALLWPHAAAREAPRPAMWGSWGLLILAVLFSRGGGLPDLVGLSGPPGFAYGLWDALWPVAIGGLAAAAAWLRLPHRGREAAPLLPPGDLLVLLHKLMDPLARLAHRLHIDLLPRKLSWRPPPRFHWHNLAVLLALHEAEQALRRLPVAGALFLIVLILLLVL</sequence>
<feature type="transmembrane region" description="Helical" evidence="8">
    <location>
        <begin position="159"/>
        <end position="182"/>
    </location>
</feature>
<feature type="transmembrane region" description="Helical" evidence="8">
    <location>
        <begin position="293"/>
        <end position="314"/>
    </location>
</feature>
<evidence type="ECO:0000313" key="11">
    <source>
        <dbReference type="Proteomes" id="UP001060414"/>
    </source>
</evidence>
<dbReference type="Proteomes" id="UP001060414">
    <property type="component" value="Chromosome"/>
</dbReference>
<keyword evidence="2" id="KW-1003">Cell membrane</keyword>
<keyword evidence="4 8" id="KW-1133">Transmembrane helix</keyword>
<feature type="transmembrane region" description="Helical" evidence="8">
    <location>
        <begin position="326"/>
        <end position="346"/>
    </location>
</feature>
<keyword evidence="3 7" id="KW-0812">Transmembrane</keyword>
<evidence type="ECO:0000256" key="3">
    <source>
        <dbReference type="ARBA" id="ARBA00022692"/>
    </source>
</evidence>
<keyword evidence="6 8" id="KW-0472">Membrane</keyword>
<feature type="transmembrane region" description="Helical" evidence="8">
    <location>
        <begin position="267"/>
        <end position="286"/>
    </location>
</feature>
<keyword evidence="5" id="KW-0560">Oxidoreductase</keyword>
<name>A0ABY5ZFB3_9BACT</name>
<keyword evidence="11" id="KW-1185">Reference proteome</keyword>
<feature type="transmembrane region" description="Helical" evidence="8">
    <location>
        <begin position="202"/>
        <end position="224"/>
    </location>
</feature>
<accession>A0ABY5ZFB3</accession>
<feature type="transmembrane region" description="Helical" evidence="8">
    <location>
        <begin position="107"/>
        <end position="124"/>
    </location>
</feature>
<dbReference type="InterPro" id="IPR001750">
    <property type="entry name" value="ND/Mrp_TM"/>
</dbReference>
<dbReference type="EMBL" id="CP092109">
    <property type="protein sequence ID" value="UWZ77880.1"/>
    <property type="molecule type" value="Genomic_DNA"/>
</dbReference>
<feature type="transmembrane region" description="Helical" evidence="8">
    <location>
        <begin position="6"/>
        <end position="28"/>
    </location>
</feature>
<feature type="transmembrane region" description="Helical" evidence="8">
    <location>
        <begin position="130"/>
        <end position="147"/>
    </location>
</feature>
<feature type="transmembrane region" description="Helical" evidence="8">
    <location>
        <begin position="401"/>
        <end position="424"/>
    </location>
</feature>
<feature type="transmembrane region" description="Helical" evidence="8">
    <location>
        <begin position="79"/>
        <end position="98"/>
    </location>
</feature>
<feature type="domain" description="NADH:quinone oxidoreductase/Mrp antiporter transmembrane" evidence="9">
    <location>
        <begin position="124"/>
        <end position="383"/>
    </location>
</feature>
<dbReference type="PANTHER" id="PTHR42682">
    <property type="entry name" value="HYDROGENASE-4 COMPONENT F"/>
    <property type="match status" value="1"/>
</dbReference>
<evidence type="ECO:0000259" key="9">
    <source>
        <dbReference type="Pfam" id="PF00361"/>
    </source>
</evidence>
<protein>
    <recommendedName>
        <fullName evidence="9">NADH:quinone oxidoreductase/Mrp antiporter transmembrane domain-containing protein</fullName>
    </recommendedName>
</protein>
<evidence type="ECO:0000256" key="6">
    <source>
        <dbReference type="ARBA" id="ARBA00023136"/>
    </source>
</evidence>
<feature type="transmembrane region" description="Helical" evidence="8">
    <location>
        <begin position="565"/>
        <end position="581"/>
    </location>
</feature>
<feature type="transmembrane region" description="Helical" evidence="8">
    <location>
        <begin position="40"/>
        <end position="59"/>
    </location>
</feature>
<dbReference type="Pfam" id="PF00361">
    <property type="entry name" value="Proton_antipo_M"/>
    <property type="match status" value="1"/>
</dbReference>